<reference evidence="3" key="3">
    <citation type="submission" date="2016-02" db="EMBL/GenBank/DDBJ databases">
        <title>Draft genome of pathogenic Streptomyces sp. in Japan.</title>
        <authorList>
            <person name="Tomihama T."/>
            <person name="Ikenaga M."/>
            <person name="Sakai M."/>
            <person name="Okubo T."/>
            <person name="Ikeda S."/>
        </authorList>
    </citation>
    <scope>NUCLEOTIDE SEQUENCE [LARGE SCALE GENOMIC DNA]</scope>
    <source>
        <strain evidence="3">S58</strain>
    </source>
</reference>
<organism evidence="2 3">
    <name type="scientific">Streptomyces scabiei</name>
    <dbReference type="NCBI Taxonomy" id="1930"/>
    <lineage>
        <taxon>Bacteria</taxon>
        <taxon>Bacillati</taxon>
        <taxon>Actinomycetota</taxon>
        <taxon>Actinomycetes</taxon>
        <taxon>Kitasatosporales</taxon>
        <taxon>Streptomycetaceae</taxon>
        <taxon>Streptomyces</taxon>
    </lineage>
</organism>
<reference evidence="2 3" key="2">
    <citation type="journal article" date="2016" name="Genome Announc.">
        <title>Draft Genome Sequences of Streptomyces scabiei S58, Streptomyces turgidiscabies T45, and Streptomyces acidiscabies a10, the Pathogens of Potato Common Scab, Isolated in Japan.</title>
        <authorList>
            <person name="Tomihama T."/>
            <person name="Nishi Y."/>
            <person name="Sakai M."/>
            <person name="Ikenaga M."/>
            <person name="Okubo T."/>
            <person name="Ikeda S."/>
        </authorList>
    </citation>
    <scope>NUCLEOTIDE SEQUENCE [LARGE SCALE GENOMIC DNA]</scope>
    <source>
        <strain evidence="2 3">S58</strain>
    </source>
</reference>
<dbReference type="OrthoDB" id="4229328at2"/>
<dbReference type="AlphaFoldDB" id="A0A100JW67"/>
<proteinExistence type="predicted"/>
<feature type="transmembrane region" description="Helical" evidence="1">
    <location>
        <begin position="12"/>
        <end position="34"/>
    </location>
</feature>
<dbReference type="EMBL" id="BCMM01000045">
    <property type="protein sequence ID" value="GAQ66797.1"/>
    <property type="molecule type" value="Genomic_DNA"/>
</dbReference>
<sequence>MRIDETAKVTAVRTGVALAAVIASPVLLLAGAPLRSRYQRWIYRDGAPPPVDKEHGQVSVHYIAVTSTIAQWLCAPSQALTSRVRAGR</sequence>
<gene>
    <name evidence="2" type="ORF">SsS58_07236</name>
</gene>
<evidence type="ECO:0000313" key="3">
    <source>
        <dbReference type="Proteomes" id="UP000067448"/>
    </source>
</evidence>
<comment type="caution">
    <text evidence="2">The sequence shown here is derived from an EMBL/GenBank/DDBJ whole genome shotgun (WGS) entry which is preliminary data.</text>
</comment>
<keyword evidence="1" id="KW-1133">Transmembrane helix</keyword>
<keyword evidence="1" id="KW-0812">Transmembrane</keyword>
<accession>A0A100JW67</accession>
<dbReference type="Proteomes" id="UP000067448">
    <property type="component" value="Unassembled WGS sequence"/>
</dbReference>
<reference evidence="3" key="1">
    <citation type="submission" date="2015-11" db="EMBL/GenBank/DDBJ databases">
        <authorList>
            <consortium name="Cross-ministerial Strategic Innovation Promotion Program (SIP) consortium"/>
            <person name="Tomihama T."/>
            <person name="Ikenaga M."/>
            <person name="Sakai M."/>
            <person name="Okubo T."/>
            <person name="Ikeda S."/>
        </authorList>
    </citation>
    <scope>NUCLEOTIDE SEQUENCE [LARGE SCALE GENOMIC DNA]</scope>
    <source>
        <strain evidence="3">S58</strain>
    </source>
</reference>
<protein>
    <submittedName>
        <fullName evidence="2">Uncharacterized protein</fullName>
    </submittedName>
</protein>
<keyword evidence="1" id="KW-0472">Membrane</keyword>
<evidence type="ECO:0000313" key="2">
    <source>
        <dbReference type="EMBL" id="GAQ66797.1"/>
    </source>
</evidence>
<evidence type="ECO:0000256" key="1">
    <source>
        <dbReference type="SAM" id="Phobius"/>
    </source>
</evidence>
<dbReference type="RefSeq" id="WP_059083914.1">
    <property type="nucleotide sequence ID" value="NZ_BCMM01000045.1"/>
</dbReference>
<name>A0A100JW67_STRSC</name>